<dbReference type="Pfam" id="PF24740">
    <property type="entry name" value="DUF7691"/>
    <property type="match status" value="1"/>
</dbReference>
<evidence type="ECO:0000259" key="1">
    <source>
        <dbReference type="Pfam" id="PF24740"/>
    </source>
</evidence>
<sequence>MSVPVRIMVSMSHNIAYSTADKADVLAFLGSNGNLTDIQLRRLDGMRRDAQAHQDDLDGQDVDWGLSIPEALEHLLAGHTGSDAACAGNAYTAALQHIIDHNASDPSHLGTYSKPATFFGLVDDEMRRLGVPADLLPQGYLYSELPDGFPFVPGSVDGYPAIGHLPLAKAKPAADAYRAVLDRMDPDFRYDVQELIDKLEFEHGEWAFATEKLDWYTQDTLFFKLT</sequence>
<dbReference type="EMBL" id="BAAABV010000006">
    <property type="protein sequence ID" value="GAA0272870.1"/>
    <property type="molecule type" value="Genomic_DNA"/>
</dbReference>
<proteinExistence type="predicted"/>
<organism evidence="2 3">
    <name type="scientific">Streptomyces polychromogenes</name>
    <dbReference type="NCBI Taxonomy" id="67342"/>
    <lineage>
        <taxon>Bacteria</taxon>
        <taxon>Bacillati</taxon>
        <taxon>Actinomycetota</taxon>
        <taxon>Actinomycetes</taxon>
        <taxon>Kitasatosporales</taxon>
        <taxon>Streptomycetaceae</taxon>
        <taxon>Streptomyces</taxon>
    </lineage>
</organism>
<evidence type="ECO:0000313" key="3">
    <source>
        <dbReference type="Proteomes" id="UP001501867"/>
    </source>
</evidence>
<name>A0ABN0V313_9ACTN</name>
<protein>
    <recommendedName>
        <fullName evidence="1">DUF7691 domain-containing protein</fullName>
    </recommendedName>
</protein>
<keyword evidence="3" id="KW-1185">Reference proteome</keyword>
<evidence type="ECO:0000313" key="2">
    <source>
        <dbReference type="EMBL" id="GAA0272870.1"/>
    </source>
</evidence>
<dbReference type="Proteomes" id="UP001501867">
    <property type="component" value="Unassembled WGS sequence"/>
</dbReference>
<comment type="caution">
    <text evidence="2">The sequence shown here is derived from an EMBL/GenBank/DDBJ whole genome shotgun (WGS) entry which is preliminary data.</text>
</comment>
<gene>
    <name evidence="2" type="ORF">GCM10010302_08090</name>
</gene>
<accession>A0ABN0V313</accession>
<dbReference type="InterPro" id="IPR056108">
    <property type="entry name" value="DUF7691"/>
</dbReference>
<reference evidence="2 3" key="1">
    <citation type="journal article" date="2019" name="Int. J. Syst. Evol. Microbiol.">
        <title>The Global Catalogue of Microorganisms (GCM) 10K type strain sequencing project: providing services to taxonomists for standard genome sequencing and annotation.</title>
        <authorList>
            <consortium name="The Broad Institute Genomics Platform"/>
            <consortium name="The Broad Institute Genome Sequencing Center for Infectious Disease"/>
            <person name="Wu L."/>
            <person name="Ma J."/>
        </authorList>
    </citation>
    <scope>NUCLEOTIDE SEQUENCE [LARGE SCALE GENOMIC DNA]</scope>
    <source>
        <strain evidence="2 3">JCM 4505</strain>
    </source>
</reference>
<feature type="domain" description="DUF7691" evidence="1">
    <location>
        <begin position="11"/>
        <end position="223"/>
    </location>
</feature>